<evidence type="ECO:0000313" key="1">
    <source>
        <dbReference type="EMBL" id="PWU23459.1"/>
    </source>
</evidence>
<reference evidence="1 2" key="1">
    <citation type="submission" date="2018-02" db="EMBL/GenBank/DDBJ databases">
        <title>Genomic Reconstructions from Amazon Rainforest and Pasture Soil Reveal Novel Insights into the Physiology of Candidate Phyla in Tropical Sites.</title>
        <authorList>
            <person name="Kroeger M.E."/>
            <person name="Delmont T."/>
            <person name="Eren A.M."/>
            <person name="Guo J."/>
            <person name="Meyer K.M."/>
            <person name="Khan K."/>
            <person name="Rodrigues J.L.M."/>
            <person name="Bohannan B.J.M."/>
            <person name="Tringe S."/>
            <person name="Borges C.D."/>
            <person name="Tiedje J."/>
            <person name="Tsai S.M."/>
            <person name="Nusslein K."/>
        </authorList>
    </citation>
    <scope>NUCLEOTIDE SEQUENCE [LARGE SCALE GENOMIC DNA]</scope>
    <source>
        <strain evidence="1">Amazon FNV 2010 28 9</strain>
    </source>
</reference>
<proteinExistence type="predicted"/>
<evidence type="ECO:0000313" key="2">
    <source>
        <dbReference type="Proteomes" id="UP000246104"/>
    </source>
</evidence>
<dbReference type="Proteomes" id="UP000246104">
    <property type="component" value="Unassembled WGS sequence"/>
</dbReference>
<dbReference type="AlphaFoldDB" id="A0A317JRH4"/>
<gene>
    <name evidence="1" type="ORF">C5B42_02795</name>
</gene>
<sequence length="91" mass="10230">MEEKDLRLLVDNIYATGMTAKGETRPTAGNENMATFEKYIKQQTASLSPNDRQRLVDIISHRIESGKSDEVLDGFIIETLNKLSSQQKRSG</sequence>
<accession>A0A317JRH4</accession>
<dbReference type="EMBL" id="PSRQ01000032">
    <property type="protein sequence ID" value="PWU23459.1"/>
    <property type="molecule type" value="Genomic_DNA"/>
</dbReference>
<comment type="caution">
    <text evidence="1">The sequence shown here is derived from an EMBL/GenBank/DDBJ whole genome shotgun (WGS) entry which is preliminary data.</text>
</comment>
<protein>
    <submittedName>
        <fullName evidence="1">Uncharacterized protein</fullName>
    </submittedName>
</protein>
<organism evidence="1 2">
    <name type="scientific">Candidatus Cerribacteria bacterium 'Amazon FNV 2010 28 9'</name>
    <dbReference type="NCBI Taxonomy" id="2081795"/>
    <lineage>
        <taxon>Bacteria</taxon>
        <taxon>Candidatus Cerribacteria</taxon>
    </lineage>
</organism>
<name>A0A317JRH4_9BACT</name>